<feature type="transmembrane region" description="Helical" evidence="2">
    <location>
        <begin position="178"/>
        <end position="197"/>
    </location>
</feature>
<evidence type="ECO:0000313" key="4">
    <source>
        <dbReference type="Proteomes" id="UP000724149"/>
    </source>
</evidence>
<feature type="transmembrane region" description="Helical" evidence="2">
    <location>
        <begin position="154"/>
        <end position="172"/>
    </location>
</feature>
<feature type="region of interest" description="Disordered" evidence="1">
    <location>
        <begin position="689"/>
        <end position="711"/>
    </location>
</feature>
<evidence type="ECO:0008006" key="5">
    <source>
        <dbReference type="Google" id="ProtNLM"/>
    </source>
</evidence>
<organism evidence="3 4">
    <name type="scientific">Hydrogenoanaerobacterium saccharovorans</name>
    <dbReference type="NCBI Taxonomy" id="474960"/>
    <lineage>
        <taxon>Bacteria</taxon>
        <taxon>Bacillati</taxon>
        <taxon>Bacillota</taxon>
        <taxon>Clostridia</taxon>
        <taxon>Eubacteriales</taxon>
        <taxon>Oscillospiraceae</taxon>
        <taxon>Hydrogenoanaerobacterium</taxon>
    </lineage>
</organism>
<evidence type="ECO:0000313" key="3">
    <source>
        <dbReference type="EMBL" id="MBM6924118.1"/>
    </source>
</evidence>
<keyword evidence="2" id="KW-0812">Transmembrane</keyword>
<feature type="transmembrane region" description="Helical" evidence="2">
    <location>
        <begin position="89"/>
        <end position="111"/>
    </location>
</feature>
<feature type="transmembrane region" description="Helical" evidence="2">
    <location>
        <begin position="248"/>
        <end position="265"/>
    </location>
</feature>
<feature type="transmembrane region" description="Helical" evidence="2">
    <location>
        <begin position="7"/>
        <end position="34"/>
    </location>
</feature>
<proteinExistence type="predicted"/>
<keyword evidence="2" id="KW-0472">Membrane</keyword>
<feature type="transmembrane region" description="Helical" evidence="2">
    <location>
        <begin position="217"/>
        <end position="236"/>
    </location>
</feature>
<keyword evidence="4" id="KW-1185">Reference proteome</keyword>
<name>A0ABS2GRI9_9FIRM</name>
<sequence length="711" mass="75066">MGILMGIVSFFLGLFINFIDWLVVALMGSIGYSMTTFLEIFPFADVASGVFTALGLLFLCAGLVWNLAKGTVAPFGVEYENPIHVIGKVILAWFVVINLPDIIDIVIQFFQITLNYVEDLPLGPSVMDQENWASTMVASLVIDGVGLKNGFLAIIYIIAIIMLGYRFILLLGELVERYIVYCFICLIGPLFVSTAAFKGSRDIASTWMRAFAGQSLLILLNTLTVRMFLSYCQVLMENLGGMVVESTYIPVLSILMFGYAFLSFATRLDTLLRIAGLNTAHTGPNLVSSLGSGFSHLLSSARVANAAGGIVGTMGAAARSAGSYASRFASAAGNAVGNMNAAARSAGGYRTVSGIKAAVSSMSNDITNGVKSGASKVASQAGSKLGLFNTMRHGNGNAMFSAGSLLRSGDSAASQVMKGQQAISNALQRRANTEDTSNGLGITAGLKGTAAKTNYVNGGVLASAGEQNELANKHFGNPKNMGKIHQSSLTTSAVRAAATSAERITSGNGKYTPVASYRGPEAAAAMNGVTAFDNPHLKEFTFTDDGDSSFISGQKYEDDSFVTFDSVEGGIATGVYTDEDGNSVAFKMVHTNAVDSQEAIEGAGRFDRSRAVGMVGDGTGKSGYYVIPMEASDTDSTTIPFGRNQSLAEMHATVDPEDPAAVSNAQRVLRHFVEMNNPVNKTVRTIDSNRAGKMKDEAVGSVPGYGSKVKR</sequence>
<gene>
    <name evidence="3" type="ORF">H9X81_10525</name>
</gene>
<dbReference type="Proteomes" id="UP000724149">
    <property type="component" value="Unassembled WGS sequence"/>
</dbReference>
<dbReference type="EMBL" id="JACSNR010000010">
    <property type="protein sequence ID" value="MBM6924118.1"/>
    <property type="molecule type" value="Genomic_DNA"/>
</dbReference>
<comment type="caution">
    <text evidence="3">The sequence shown here is derived from an EMBL/GenBank/DDBJ whole genome shotgun (WGS) entry which is preliminary data.</text>
</comment>
<evidence type="ECO:0000256" key="2">
    <source>
        <dbReference type="SAM" id="Phobius"/>
    </source>
</evidence>
<reference evidence="3 4" key="1">
    <citation type="journal article" date="2021" name="Sci. Rep.">
        <title>The distribution of antibiotic resistance genes in chicken gut microbiota commensals.</title>
        <authorList>
            <person name="Juricova H."/>
            <person name="Matiasovicova J."/>
            <person name="Kubasova T."/>
            <person name="Cejkova D."/>
            <person name="Rychlik I."/>
        </authorList>
    </citation>
    <scope>NUCLEOTIDE SEQUENCE [LARGE SCALE GENOMIC DNA]</scope>
    <source>
        <strain evidence="3 4">An564</strain>
    </source>
</reference>
<accession>A0ABS2GRI9</accession>
<evidence type="ECO:0000256" key="1">
    <source>
        <dbReference type="SAM" id="MobiDB-lite"/>
    </source>
</evidence>
<protein>
    <recommendedName>
        <fullName evidence="5">TrbL/VirB6 plasmid conjugal transfer protein</fullName>
    </recommendedName>
</protein>
<feature type="transmembrane region" description="Helical" evidence="2">
    <location>
        <begin position="46"/>
        <end position="68"/>
    </location>
</feature>
<keyword evidence="2" id="KW-1133">Transmembrane helix</keyword>
<dbReference type="RefSeq" id="WP_204721835.1">
    <property type="nucleotide sequence ID" value="NZ_JACSNR010000010.1"/>
</dbReference>